<reference evidence="1 2" key="1">
    <citation type="submission" date="2012-08" db="EMBL/GenBank/DDBJ databases">
        <title>Oryza genome evolution.</title>
        <authorList>
            <person name="Wing R.A."/>
        </authorList>
    </citation>
    <scope>NUCLEOTIDE SEQUENCE</scope>
</reference>
<dbReference type="Gramene" id="LPERR08G15920.1">
    <property type="protein sequence ID" value="LPERR08G15920.1"/>
    <property type="gene ID" value="LPERR08G15920"/>
</dbReference>
<organism evidence="1 2">
    <name type="scientific">Leersia perrieri</name>
    <dbReference type="NCBI Taxonomy" id="77586"/>
    <lineage>
        <taxon>Eukaryota</taxon>
        <taxon>Viridiplantae</taxon>
        <taxon>Streptophyta</taxon>
        <taxon>Embryophyta</taxon>
        <taxon>Tracheophyta</taxon>
        <taxon>Spermatophyta</taxon>
        <taxon>Magnoliopsida</taxon>
        <taxon>Liliopsida</taxon>
        <taxon>Poales</taxon>
        <taxon>Poaceae</taxon>
        <taxon>BOP clade</taxon>
        <taxon>Oryzoideae</taxon>
        <taxon>Oryzeae</taxon>
        <taxon>Oryzinae</taxon>
        <taxon>Leersia</taxon>
    </lineage>
</organism>
<sequence length="242" mass="27445">MTLRYAVVHIPCYFDKSGTFDAVQVYTFGPVATPSWREVPAPPGSSGRLQAGAVACVDGSAYWVTAGTPGIMSLDLKDDRVARDVGWLPETPECASRCSYRLTEIRARLCVAVTVEEPPNSMVEVWWLEGTKDQRWTRRYNIQIDTPKQHVMWPLFAHGDHVLTVAQVFNFKEHYLHKHKASDKRSSQCSGEDMEEAAWGGDHELRRHRLYGHQYLFAYMETPEPLEIYGSPVQIKGSSKIE</sequence>
<reference evidence="2" key="2">
    <citation type="submission" date="2013-12" db="EMBL/GenBank/DDBJ databases">
        <authorList>
            <person name="Yu Y."/>
            <person name="Lee S."/>
            <person name="de Baynast K."/>
            <person name="Wissotski M."/>
            <person name="Liu L."/>
            <person name="Talag J."/>
            <person name="Goicoechea J."/>
            <person name="Angelova A."/>
            <person name="Jetty R."/>
            <person name="Kudrna D."/>
            <person name="Golser W."/>
            <person name="Rivera L."/>
            <person name="Zhang J."/>
            <person name="Wing R."/>
        </authorList>
    </citation>
    <scope>NUCLEOTIDE SEQUENCE</scope>
</reference>
<evidence type="ECO:0000313" key="1">
    <source>
        <dbReference type="EnsemblPlants" id="LPERR08G15920.1"/>
    </source>
</evidence>
<protein>
    <recommendedName>
        <fullName evidence="3">F-box associated domain-containing protein</fullName>
    </recommendedName>
</protein>
<accession>A0A0D9X990</accession>
<dbReference type="AlphaFoldDB" id="A0A0D9X990"/>
<dbReference type="HOGENOM" id="CLU_1148664_0_0_1"/>
<keyword evidence="2" id="KW-1185">Reference proteome</keyword>
<dbReference type="STRING" id="77586.A0A0D9X990"/>
<evidence type="ECO:0000313" key="2">
    <source>
        <dbReference type="Proteomes" id="UP000032180"/>
    </source>
</evidence>
<evidence type="ECO:0008006" key="3">
    <source>
        <dbReference type="Google" id="ProtNLM"/>
    </source>
</evidence>
<reference evidence="1" key="3">
    <citation type="submission" date="2015-04" db="UniProtKB">
        <authorList>
            <consortium name="EnsemblPlants"/>
        </authorList>
    </citation>
    <scope>IDENTIFICATION</scope>
</reference>
<dbReference type="Proteomes" id="UP000032180">
    <property type="component" value="Chromosome 8"/>
</dbReference>
<name>A0A0D9X990_9ORYZ</name>
<dbReference type="eggNOG" id="ENOG502STSX">
    <property type="taxonomic scope" value="Eukaryota"/>
</dbReference>
<proteinExistence type="predicted"/>
<dbReference type="EnsemblPlants" id="LPERR08G15920.1">
    <property type="protein sequence ID" value="LPERR08G15920.1"/>
    <property type="gene ID" value="LPERR08G15920"/>
</dbReference>